<evidence type="ECO:0000313" key="13">
    <source>
        <dbReference type="WBParaSite" id="Csp11.Scaffold629.g10276.t1"/>
    </source>
</evidence>
<dbReference type="PRINTS" id="PR00707">
    <property type="entry name" value="UBCTHYDRLASE"/>
</dbReference>
<feature type="active site" description="Nucleophile" evidence="7">
    <location>
        <position position="61"/>
    </location>
</feature>
<keyword evidence="6 7" id="KW-0788">Thiol protease</keyword>
<dbReference type="GO" id="GO:0016579">
    <property type="term" value="P:protein deubiquitination"/>
    <property type="evidence" value="ECO:0007669"/>
    <property type="project" value="TreeGrafter"/>
</dbReference>
<dbReference type="eggNOG" id="KOG0680">
    <property type="taxonomic scope" value="Eukaryota"/>
</dbReference>
<dbReference type="Pfam" id="PF01088">
    <property type="entry name" value="Peptidase_C12"/>
    <property type="match status" value="1"/>
</dbReference>
<evidence type="ECO:0000313" key="12">
    <source>
        <dbReference type="Proteomes" id="UP000095282"/>
    </source>
</evidence>
<keyword evidence="12" id="KW-1185">Reference proteome</keyword>
<accession>A0A1I7TNS7</accession>
<feature type="region of interest" description="Disordered" evidence="10">
    <location>
        <begin position="516"/>
        <end position="555"/>
    </location>
</feature>
<evidence type="ECO:0000259" key="11">
    <source>
        <dbReference type="PROSITE" id="PS52048"/>
    </source>
</evidence>
<sequence>MTNAGNWCSIESDPGVFTEMLHRPVYGLIFLFKYRQGEEATGTPSEQPGIFFAQQVIQNACATQALINLIMNIEDPDVKIGKVLGRFQRPAFTQMRSRTVGELLSNNLKIRTVHNSFSRQTLFEIDVKGGAPEDNYHFVTYVPIGGKVFELDGLREHPLEVATVEAGGDWVEAVRPIIQQRIFSKVGDVMPSTLMALVPNRKKQYQEMLESLLQANDNNKNNELYEQIADINKAIEEEDRKMATYRKENARRRHNVFKPVRFTPYYGNKLIGILGYDEFVVVPATAVPKKLAKAVVAVIKLSPTEFGCRVADDVANAETHAWNCAQGVLREERVPWIDRKEWDERGESCKLYKCFGTNASSAKCSRSEEAEIAEMNEWRVLLGALNSLASIGRREHKDVIIDEKCMQKWHGEFDIKFDLNENEKLVAFLMKEESTVECLDVEGKSVLTLKTPSNRNIHEIASSILYAHRISVVAMYYLVESEYVVASRLLSEYIGYPLIAKALRVACAQLWDKEIEEDEVTENKDEEDETEEDEEEGFKGEEGETEEDGEKDKYD</sequence>
<evidence type="ECO:0000256" key="6">
    <source>
        <dbReference type="ARBA" id="ARBA00022807"/>
    </source>
</evidence>
<dbReference type="GO" id="GO:0006511">
    <property type="term" value="P:ubiquitin-dependent protein catabolic process"/>
    <property type="evidence" value="ECO:0007669"/>
    <property type="project" value="UniProtKB-UniRule"/>
</dbReference>
<dbReference type="GO" id="GO:0005737">
    <property type="term" value="C:cytoplasm"/>
    <property type="evidence" value="ECO:0007669"/>
    <property type="project" value="TreeGrafter"/>
</dbReference>
<evidence type="ECO:0000256" key="8">
    <source>
        <dbReference type="RuleBase" id="RU361215"/>
    </source>
</evidence>
<feature type="coiled-coil region" evidence="9">
    <location>
        <begin position="202"/>
        <end position="248"/>
    </location>
</feature>
<feature type="active site" description="Proton donor" evidence="7">
    <location>
        <position position="137"/>
    </location>
</feature>
<dbReference type="STRING" id="1561998.A0A1I7TNS7"/>
<dbReference type="SUPFAM" id="SSF54001">
    <property type="entry name" value="Cysteine proteinases"/>
    <property type="match status" value="1"/>
</dbReference>
<dbReference type="PANTHER" id="PTHR10589:SF16">
    <property type="entry name" value="UBIQUITIN CARBOXYL-TERMINAL HYDROLASE ISOZYME L5"/>
    <property type="match status" value="1"/>
</dbReference>
<evidence type="ECO:0000256" key="7">
    <source>
        <dbReference type="PROSITE-ProRule" id="PRU01393"/>
    </source>
</evidence>
<dbReference type="PANTHER" id="PTHR10589">
    <property type="entry name" value="UBIQUITIN CARBOXYL-TERMINAL HYDROLASE"/>
    <property type="match status" value="1"/>
</dbReference>
<comment type="similarity">
    <text evidence="2 7 8">Belongs to the peptidase C12 family.</text>
</comment>
<organism evidence="12 13">
    <name type="scientific">Caenorhabditis tropicalis</name>
    <dbReference type="NCBI Taxonomy" id="1561998"/>
    <lineage>
        <taxon>Eukaryota</taxon>
        <taxon>Metazoa</taxon>
        <taxon>Ecdysozoa</taxon>
        <taxon>Nematoda</taxon>
        <taxon>Chromadorea</taxon>
        <taxon>Rhabditida</taxon>
        <taxon>Rhabditina</taxon>
        <taxon>Rhabditomorpha</taxon>
        <taxon>Rhabditoidea</taxon>
        <taxon>Rhabditidae</taxon>
        <taxon>Peloderinae</taxon>
        <taxon>Caenorhabditis</taxon>
    </lineage>
</organism>
<reference evidence="13" key="1">
    <citation type="submission" date="2016-11" db="UniProtKB">
        <authorList>
            <consortium name="WormBaseParasite"/>
        </authorList>
    </citation>
    <scope>IDENTIFICATION</scope>
</reference>
<evidence type="ECO:0000256" key="9">
    <source>
        <dbReference type="SAM" id="Coils"/>
    </source>
</evidence>
<evidence type="ECO:0000256" key="3">
    <source>
        <dbReference type="ARBA" id="ARBA00022670"/>
    </source>
</evidence>
<dbReference type="Proteomes" id="UP000095282">
    <property type="component" value="Unplaced"/>
</dbReference>
<dbReference type="PROSITE" id="PS52048">
    <property type="entry name" value="UCH_DOMAIN"/>
    <property type="match status" value="1"/>
</dbReference>
<proteinExistence type="inferred from homology"/>
<dbReference type="InterPro" id="IPR001578">
    <property type="entry name" value="Peptidase_C12_UCH"/>
</dbReference>
<evidence type="ECO:0000256" key="2">
    <source>
        <dbReference type="ARBA" id="ARBA00009326"/>
    </source>
</evidence>
<dbReference type="Pfam" id="PF18031">
    <property type="entry name" value="UCH_C"/>
    <property type="match status" value="1"/>
</dbReference>
<dbReference type="Gene3D" id="3.40.532.10">
    <property type="entry name" value="Peptidase C12, ubiquitin carboxyl-terminal hydrolase"/>
    <property type="match status" value="1"/>
</dbReference>
<feature type="site" description="Important for enzyme activity" evidence="7">
    <location>
        <position position="152"/>
    </location>
</feature>
<dbReference type="InterPro" id="IPR038765">
    <property type="entry name" value="Papain-like_cys_pep_sf"/>
</dbReference>
<evidence type="ECO:0000256" key="10">
    <source>
        <dbReference type="SAM" id="MobiDB-lite"/>
    </source>
</evidence>
<name>A0A1I7TNS7_9PELO</name>
<evidence type="ECO:0000256" key="4">
    <source>
        <dbReference type="ARBA" id="ARBA00022786"/>
    </source>
</evidence>
<dbReference type="InterPro" id="IPR036959">
    <property type="entry name" value="Peptidase_C12_UCH_sf"/>
</dbReference>
<dbReference type="GO" id="GO:0004843">
    <property type="term" value="F:cysteine-type deubiquitinase activity"/>
    <property type="evidence" value="ECO:0007669"/>
    <property type="project" value="UniProtKB-UniRule"/>
</dbReference>
<dbReference type="AlphaFoldDB" id="A0A1I7TNS7"/>
<protein>
    <recommendedName>
        <fullName evidence="8">Ubiquitin carboxyl-terminal hydrolase</fullName>
        <ecNumber evidence="8">3.4.19.12</ecNumber>
    </recommendedName>
</protein>
<dbReference type="InterPro" id="IPR041507">
    <property type="entry name" value="UCH_C"/>
</dbReference>
<feature type="compositionally biased region" description="Acidic residues" evidence="10">
    <location>
        <begin position="516"/>
        <end position="536"/>
    </location>
</feature>
<dbReference type="WBParaSite" id="Csp11.Scaffold629.g10276.t1">
    <property type="protein sequence ID" value="Csp11.Scaffold629.g10276.t1"/>
    <property type="gene ID" value="Csp11.Scaffold629.g10276"/>
</dbReference>
<evidence type="ECO:0000256" key="1">
    <source>
        <dbReference type="ARBA" id="ARBA00000707"/>
    </source>
</evidence>
<keyword evidence="5 7" id="KW-0378">Hydrolase</keyword>
<evidence type="ECO:0000256" key="5">
    <source>
        <dbReference type="ARBA" id="ARBA00022801"/>
    </source>
</evidence>
<feature type="site" description="Transition state stabilizer" evidence="7">
    <location>
        <position position="55"/>
    </location>
</feature>
<keyword evidence="3 7" id="KW-0645">Protease</keyword>
<dbReference type="Gene3D" id="1.20.58.860">
    <property type="match status" value="1"/>
</dbReference>
<dbReference type="eggNOG" id="KOG2778">
    <property type="taxonomic scope" value="Eukaryota"/>
</dbReference>
<dbReference type="EC" id="3.4.19.12" evidence="8"/>
<keyword evidence="9" id="KW-0175">Coiled coil</keyword>
<feature type="domain" description="UCH catalytic" evidence="11">
    <location>
        <begin position="1"/>
        <end position="199"/>
    </location>
</feature>
<comment type="catalytic activity">
    <reaction evidence="1 7 8">
        <text>Thiol-dependent hydrolysis of ester, thioester, amide, peptide and isopeptide bonds formed by the C-terminal Gly of ubiquitin (a 76-residue protein attached to proteins as an intracellular targeting signal).</text>
        <dbReference type="EC" id="3.4.19.12"/>
    </reaction>
</comment>
<keyword evidence="4 7" id="KW-0833">Ubl conjugation pathway</keyword>